<keyword evidence="1" id="KW-0472">Membrane</keyword>
<feature type="transmembrane region" description="Helical" evidence="1">
    <location>
        <begin position="81"/>
        <end position="107"/>
    </location>
</feature>
<accession>A0A0V0HJL2</accession>
<evidence type="ECO:0000313" key="2">
    <source>
        <dbReference type="EMBL" id="JAP20674.1"/>
    </source>
</evidence>
<keyword evidence="1" id="KW-0812">Transmembrane</keyword>
<dbReference type="EMBL" id="GEDG01018569">
    <property type="protein sequence ID" value="JAP20674.1"/>
    <property type="molecule type" value="Transcribed_RNA"/>
</dbReference>
<dbReference type="AlphaFoldDB" id="A0A0V0HJL2"/>
<name>A0A0V0HJL2_SOLCH</name>
<reference evidence="2" key="1">
    <citation type="submission" date="2015-12" db="EMBL/GenBank/DDBJ databases">
        <title>Gene expression during late stages of embryo sac development: a critical building block for successful pollen-pistil interactions.</title>
        <authorList>
            <person name="Liu Y."/>
            <person name="Joly V."/>
            <person name="Sabar M."/>
            <person name="Matton D.P."/>
        </authorList>
    </citation>
    <scope>NUCLEOTIDE SEQUENCE</scope>
</reference>
<evidence type="ECO:0000256" key="1">
    <source>
        <dbReference type="SAM" id="Phobius"/>
    </source>
</evidence>
<keyword evidence="1" id="KW-1133">Transmembrane helix</keyword>
<organism evidence="2">
    <name type="scientific">Solanum chacoense</name>
    <name type="common">Chaco potato</name>
    <dbReference type="NCBI Taxonomy" id="4108"/>
    <lineage>
        <taxon>Eukaryota</taxon>
        <taxon>Viridiplantae</taxon>
        <taxon>Streptophyta</taxon>
        <taxon>Embryophyta</taxon>
        <taxon>Tracheophyta</taxon>
        <taxon>Spermatophyta</taxon>
        <taxon>Magnoliopsida</taxon>
        <taxon>eudicotyledons</taxon>
        <taxon>Gunneridae</taxon>
        <taxon>Pentapetalae</taxon>
        <taxon>asterids</taxon>
        <taxon>lamiids</taxon>
        <taxon>Solanales</taxon>
        <taxon>Solanaceae</taxon>
        <taxon>Solanoideae</taxon>
        <taxon>Solaneae</taxon>
        <taxon>Solanum</taxon>
    </lineage>
</organism>
<protein>
    <submittedName>
        <fullName evidence="2">Putative ovule protein</fullName>
    </submittedName>
</protein>
<sequence length="109" mass="12913">MYVKLPIYKKKKETTCMYYEVFRFKLLSHYINSKKPHVCIMRCFPFKCCHITRITLTLGQMLHFPTLGLWKKGQTLCNEGIYVYLIIVVHSVSFLFKLVSYSISIMFGL</sequence>
<proteinExistence type="predicted"/>